<reference evidence="2 3" key="1">
    <citation type="submission" date="2016-10" db="EMBL/GenBank/DDBJ databases">
        <authorList>
            <person name="de Groot N.N."/>
        </authorList>
    </citation>
    <scope>NUCLEOTIDE SEQUENCE [LARGE SCALE GENOMIC DNA]</scope>
    <source>
        <strain evidence="2 3">DSM 22187</strain>
    </source>
</reference>
<evidence type="ECO:0000259" key="1">
    <source>
        <dbReference type="Pfam" id="PF26481"/>
    </source>
</evidence>
<feature type="domain" description="DUF8154" evidence="1">
    <location>
        <begin position="1"/>
        <end position="161"/>
    </location>
</feature>
<dbReference type="Pfam" id="PF26481">
    <property type="entry name" value="DUF8154"/>
    <property type="match status" value="1"/>
</dbReference>
<dbReference type="AlphaFoldDB" id="A0A1H6VIN1"/>
<dbReference type="KEGG" id="hae:halTADL_1268"/>
<dbReference type="GeneID" id="35002080"/>
<dbReference type="EMBL" id="FNYR01000017">
    <property type="protein sequence ID" value="SEJ03536.1"/>
    <property type="molecule type" value="Genomic_DNA"/>
</dbReference>
<protein>
    <recommendedName>
        <fullName evidence="1">DUF8154 domain-containing protein</fullName>
    </recommendedName>
</protein>
<dbReference type="Proteomes" id="UP000198888">
    <property type="component" value="Unassembled WGS sequence"/>
</dbReference>
<accession>A0A1H6VIN1</accession>
<accession>A0A2H4Q169</accession>
<proteinExistence type="predicted"/>
<keyword evidence="3" id="KW-1185">Reference proteome</keyword>
<evidence type="ECO:0000313" key="2">
    <source>
        <dbReference type="EMBL" id="SEJ03536.1"/>
    </source>
</evidence>
<dbReference type="OrthoDB" id="237859at2157"/>
<organism evidence="2 3">
    <name type="scientific">Halohasta litchfieldiae</name>
    <dbReference type="NCBI Taxonomy" id="1073996"/>
    <lineage>
        <taxon>Archaea</taxon>
        <taxon>Methanobacteriati</taxon>
        <taxon>Methanobacteriota</taxon>
        <taxon>Stenosarchaea group</taxon>
        <taxon>Halobacteria</taxon>
        <taxon>Halobacteriales</taxon>
        <taxon>Haloferacaceae</taxon>
        <taxon>Halohasta</taxon>
    </lineage>
</organism>
<evidence type="ECO:0000313" key="3">
    <source>
        <dbReference type="Proteomes" id="UP000198888"/>
    </source>
</evidence>
<dbReference type="RefSeq" id="WP_089672970.1">
    <property type="nucleotide sequence ID" value="NZ_CP024845.1"/>
</dbReference>
<sequence length="165" mass="18477">MSSTRIDQLVNEVQAAFDRRPTQIEPGLDVEDAALLQLRKGCRLLAGADTLRDAEYYTLVIEASFVAIERTVEFRLLERGTMDPNDLPGTHARVYREAAAIGLFAESVAEDLADLWREHRAKTYYQDGLAAADRAEAMYELASEIHEFIVGRSRQGHECICESGD</sequence>
<gene>
    <name evidence="2" type="ORF">SAMN05444271_11735</name>
</gene>
<dbReference type="InterPro" id="IPR058467">
    <property type="entry name" value="DUF8154"/>
</dbReference>
<name>A0A1H6VIN1_9EURY</name>